<dbReference type="AlphaFoldDB" id="A0AAN9IJJ7"/>
<sequence length="126" mass="14535">MQEKYSPFTLFFRLEKKPRVEEGRYSKGPQVTTEDTLSTLAIIISDGNNISTCRPTEEPLPYDRDGEDAFIPELIAAAAPMEMVPTTPHMFPSPMTRFLASVEWDHSESLLCHVYQSYAWRYRGYH</sequence>
<protein>
    <submittedName>
        <fullName evidence="1">Uncharacterized protein</fullName>
    </submittedName>
</protein>
<comment type="caution">
    <text evidence="1">The sequence shown here is derived from an EMBL/GenBank/DDBJ whole genome shotgun (WGS) entry which is preliminary data.</text>
</comment>
<evidence type="ECO:0000313" key="1">
    <source>
        <dbReference type="EMBL" id="KAK7279805.1"/>
    </source>
</evidence>
<dbReference type="EMBL" id="JAYKXN010000006">
    <property type="protein sequence ID" value="KAK7279805.1"/>
    <property type="molecule type" value="Genomic_DNA"/>
</dbReference>
<organism evidence="1 2">
    <name type="scientific">Clitoria ternatea</name>
    <name type="common">Butterfly pea</name>
    <dbReference type="NCBI Taxonomy" id="43366"/>
    <lineage>
        <taxon>Eukaryota</taxon>
        <taxon>Viridiplantae</taxon>
        <taxon>Streptophyta</taxon>
        <taxon>Embryophyta</taxon>
        <taxon>Tracheophyta</taxon>
        <taxon>Spermatophyta</taxon>
        <taxon>Magnoliopsida</taxon>
        <taxon>eudicotyledons</taxon>
        <taxon>Gunneridae</taxon>
        <taxon>Pentapetalae</taxon>
        <taxon>rosids</taxon>
        <taxon>fabids</taxon>
        <taxon>Fabales</taxon>
        <taxon>Fabaceae</taxon>
        <taxon>Papilionoideae</taxon>
        <taxon>50 kb inversion clade</taxon>
        <taxon>NPAAA clade</taxon>
        <taxon>indigoferoid/millettioid clade</taxon>
        <taxon>Phaseoleae</taxon>
        <taxon>Clitoria</taxon>
    </lineage>
</organism>
<accession>A0AAN9IJJ7</accession>
<keyword evidence="2" id="KW-1185">Reference proteome</keyword>
<evidence type="ECO:0000313" key="2">
    <source>
        <dbReference type="Proteomes" id="UP001359559"/>
    </source>
</evidence>
<proteinExistence type="predicted"/>
<gene>
    <name evidence="1" type="ORF">RJT34_24863</name>
</gene>
<name>A0AAN9IJJ7_CLITE</name>
<reference evidence="1 2" key="1">
    <citation type="submission" date="2024-01" db="EMBL/GenBank/DDBJ databases">
        <title>The genomes of 5 underutilized Papilionoideae crops provide insights into root nodulation and disease resistance.</title>
        <authorList>
            <person name="Yuan L."/>
        </authorList>
    </citation>
    <scope>NUCLEOTIDE SEQUENCE [LARGE SCALE GENOMIC DNA]</scope>
    <source>
        <strain evidence="1">LY-2023</strain>
        <tissue evidence="1">Leaf</tissue>
    </source>
</reference>
<dbReference type="Proteomes" id="UP001359559">
    <property type="component" value="Unassembled WGS sequence"/>
</dbReference>